<keyword evidence="1" id="KW-1185">Reference proteome</keyword>
<dbReference type="Gramene" id="Pav_sc0000283.1_g020.1.br:mrna">
    <property type="protein sequence ID" value="Pav_sc0000283.1_g020.1.br:CDS:1"/>
    <property type="gene ID" value="Pav_sc0000283.1_g020.1.br"/>
</dbReference>
<reference evidence="2" key="1">
    <citation type="submission" date="2025-08" db="UniProtKB">
        <authorList>
            <consortium name="RefSeq"/>
        </authorList>
    </citation>
    <scope>IDENTIFICATION</scope>
</reference>
<dbReference type="PANTHER" id="PTHR33116">
    <property type="entry name" value="REVERSE TRANSCRIPTASE ZINC-BINDING DOMAIN-CONTAINING PROTEIN-RELATED-RELATED"/>
    <property type="match status" value="1"/>
</dbReference>
<dbReference type="KEGG" id="pavi:110752263"/>
<dbReference type="PANTHER" id="PTHR33116:SF86">
    <property type="entry name" value="REVERSE TRANSCRIPTASE DOMAIN-CONTAINING PROTEIN"/>
    <property type="match status" value="1"/>
</dbReference>
<evidence type="ECO:0000313" key="2">
    <source>
        <dbReference type="RefSeq" id="XP_021808571.1"/>
    </source>
</evidence>
<dbReference type="GeneID" id="110752263"/>
<name>A0A6P5S4Z4_PRUAV</name>
<proteinExistence type="predicted"/>
<dbReference type="AlphaFoldDB" id="A0A6P5S4Z4"/>
<dbReference type="RefSeq" id="XP_021808571.1">
    <property type="nucleotide sequence ID" value="XM_021952879.1"/>
</dbReference>
<evidence type="ECO:0000313" key="1">
    <source>
        <dbReference type="Proteomes" id="UP000515124"/>
    </source>
</evidence>
<protein>
    <submittedName>
        <fullName evidence="2">Uncharacterized protein LOC110752263</fullName>
    </submittedName>
</protein>
<gene>
    <name evidence="2" type="primary">LOC110752263</name>
</gene>
<organism evidence="1 2">
    <name type="scientific">Prunus avium</name>
    <name type="common">Cherry</name>
    <name type="synonym">Cerasus avium</name>
    <dbReference type="NCBI Taxonomy" id="42229"/>
    <lineage>
        <taxon>Eukaryota</taxon>
        <taxon>Viridiplantae</taxon>
        <taxon>Streptophyta</taxon>
        <taxon>Embryophyta</taxon>
        <taxon>Tracheophyta</taxon>
        <taxon>Spermatophyta</taxon>
        <taxon>Magnoliopsida</taxon>
        <taxon>eudicotyledons</taxon>
        <taxon>Gunneridae</taxon>
        <taxon>Pentapetalae</taxon>
        <taxon>rosids</taxon>
        <taxon>fabids</taxon>
        <taxon>Rosales</taxon>
        <taxon>Rosaceae</taxon>
        <taxon>Amygdaloideae</taxon>
        <taxon>Amygdaleae</taxon>
        <taxon>Prunus</taxon>
    </lineage>
</organism>
<dbReference type="Proteomes" id="UP000515124">
    <property type="component" value="Unplaced"/>
</dbReference>
<sequence length="255" mass="29827">MPKSVVKELHSIFAKFWWGKSNGEQGIHWRRWEFLCRSKKLGGLGFRNIEDFNQALLAKQVWRVFINPNSLTARIFRARYFPGGTVLDADVGVYPSFVWRSLLWGRELLMAGLRWRVGNGLQISIYEDKWVPLPHLFRITTPPRLPLNTRVCDLINDSGHWDRELVNASFWKHEADAVLSIPMGYVLQNEDKLVWHYEKKGCYTVRSGYWLACAIRDRGDGEVGASSSNFENIWLRLWRLQVANKVKVFFMEMYA</sequence>
<accession>A0A6P5S4Z4</accession>